<keyword evidence="1" id="KW-0812">Transmembrane</keyword>
<evidence type="ECO:0000256" key="1">
    <source>
        <dbReference type="SAM" id="Phobius"/>
    </source>
</evidence>
<evidence type="ECO:0000313" key="3">
    <source>
        <dbReference type="EMBL" id="KAJ7627465.1"/>
    </source>
</evidence>
<comment type="caution">
    <text evidence="3">The sequence shown here is derived from an EMBL/GenBank/DDBJ whole genome shotgun (WGS) entry which is preliminary data.</text>
</comment>
<keyword evidence="1" id="KW-0472">Membrane</keyword>
<sequence length="106" mass="11398">MQPPPPSPSSSASLALLTLVTLSGAPPASNASTSPTPATSAGEWAVCRSVSEWEDWCEYLVVRSRMIMINGMTLIYQAAELTVALVLPLVLPFNFCWPLIKEAHVI</sequence>
<feature type="transmembrane region" description="Helical" evidence="1">
    <location>
        <begin position="74"/>
        <end position="100"/>
    </location>
</feature>
<feature type="chain" id="PRO_5042037802" evidence="2">
    <location>
        <begin position="32"/>
        <end position="106"/>
    </location>
</feature>
<evidence type="ECO:0000256" key="2">
    <source>
        <dbReference type="SAM" id="SignalP"/>
    </source>
</evidence>
<dbReference type="AlphaFoldDB" id="A0AAD7BRE3"/>
<dbReference type="Proteomes" id="UP001221142">
    <property type="component" value="Unassembled WGS sequence"/>
</dbReference>
<gene>
    <name evidence="3" type="ORF">FB45DRAFT_921398</name>
</gene>
<keyword evidence="4" id="KW-1185">Reference proteome</keyword>
<keyword evidence="2" id="KW-0732">Signal</keyword>
<name>A0AAD7BRE3_9AGAR</name>
<proteinExistence type="predicted"/>
<accession>A0AAD7BRE3</accession>
<reference evidence="3" key="1">
    <citation type="submission" date="2023-03" db="EMBL/GenBank/DDBJ databases">
        <title>Massive genome expansion in bonnet fungi (Mycena s.s.) driven by repeated elements and novel gene families across ecological guilds.</title>
        <authorList>
            <consortium name="Lawrence Berkeley National Laboratory"/>
            <person name="Harder C.B."/>
            <person name="Miyauchi S."/>
            <person name="Viragh M."/>
            <person name="Kuo A."/>
            <person name="Thoen E."/>
            <person name="Andreopoulos B."/>
            <person name="Lu D."/>
            <person name="Skrede I."/>
            <person name="Drula E."/>
            <person name="Henrissat B."/>
            <person name="Morin E."/>
            <person name="Kohler A."/>
            <person name="Barry K."/>
            <person name="LaButti K."/>
            <person name="Morin E."/>
            <person name="Salamov A."/>
            <person name="Lipzen A."/>
            <person name="Mereny Z."/>
            <person name="Hegedus B."/>
            <person name="Baldrian P."/>
            <person name="Stursova M."/>
            <person name="Weitz H."/>
            <person name="Taylor A."/>
            <person name="Grigoriev I.V."/>
            <person name="Nagy L.G."/>
            <person name="Martin F."/>
            <person name="Kauserud H."/>
        </authorList>
    </citation>
    <scope>NUCLEOTIDE SEQUENCE</scope>
    <source>
        <strain evidence="3">9284</strain>
    </source>
</reference>
<keyword evidence="1" id="KW-1133">Transmembrane helix</keyword>
<evidence type="ECO:0000313" key="4">
    <source>
        <dbReference type="Proteomes" id="UP001221142"/>
    </source>
</evidence>
<protein>
    <submittedName>
        <fullName evidence="3">Uncharacterized protein</fullName>
    </submittedName>
</protein>
<dbReference type="EMBL" id="JARKIF010000011">
    <property type="protein sequence ID" value="KAJ7627465.1"/>
    <property type="molecule type" value="Genomic_DNA"/>
</dbReference>
<organism evidence="3 4">
    <name type="scientific">Roridomyces roridus</name>
    <dbReference type="NCBI Taxonomy" id="1738132"/>
    <lineage>
        <taxon>Eukaryota</taxon>
        <taxon>Fungi</taxon>
        <taxon>Dikarya</taxon>
        <taxon>Basidiomycota</taxon>
        <taxon>Agaricomycotina</taxon>
        <taxon>Agaricomycetes</taxon>
        <taxon>Agaricomycetidae</taxon>
        <taxon>Agaricales</taxon>
        <taxon>Marasmiineae</taxon>
        <taxon>Mycenaceae</taxon>
        <taxon>Roridomyces</taxon>
    </lineage>
</organism>
<feature type="signal peptide" evidence="2">
    <location>
        <begin position="1"/>
        <end position="31"/>
    </location>
</feature>